<dbReference type="GO" id="GO:0016740">
    <property type="term" value="F:transferase activity"/>
    <property type="evidence" value="ECO:0007669"/>
    <property type="project" value="UniProtKB-KW"/>
</dbReference>
<dbReference type="Proteomes" id="UP000543030">
    <property type="component" value="Unassembled WGS sequence"/>
</dbReference>
<dbReference type="InterPro" id="IPR036873">
    <property type="entry name" value="Rhodanese-like_dom_sf"/>
</dbReference>
<dbReference type="InterPro" id="IPR001763">
    <property type="entry name" value="Rhodanese-like_dom"/>
</dbReference>
<proteinExistence type="predicted"/>
<evidence type="ECO:0000259" key="1">
    <source>
        <dbReference type="PROSITE" id="PS50206"/>
    </source>
</evidence>
<dbReference type="RefSeq" id="WP_184102108.1">
    <property type="nucleotide sequence ID" value="NZ_JACHHN010000006.1"/>
</dbReference>
<organism evidence="2 3">
    <name type="scientific">Silvimonas terrae</name>
    <dbReference type="NCBI Taxonomy" id="300266"/>
    <lineage>
        <taxon>Bacteria</taxon>
        <taxon>Pseudomonadati</taxon>
        <taxon>Pseudomonadota</taxon>
        <taxon>Betaproteobacteria</taxon>
        <taxon>Neisseriales</taxon>
        <taxon>Chitinibacteraceae</taxon>
        <taxon>Silvimonas</taxon>
    </lineage>
</organism>
<evidence type="ECO:0000313" key="2">
    <source>
        <dbReference type="EMBL" id="MBB5192445.1"/>
    </source>
</evidence>
<dbReference type="EMBL" id="JACHHN010000006">
    <property type="protein sequence ID" value="MBB5192445.1"/>
    <property type="molecule type" value="Genomic_DNA"/>
</dbReference>
<dbReference type="AlphaFoldDB" id="A0A840RGI4"/>
<name>A0A840RGI4_9NEIS</name>
<dbReference type="SMART" id="SM00450">
    <property type="entry name" value="RHOD"/>
    <property type="match status" value="1"/>
</dbReference>
<evidence type="ECO:0000313" key="3">
    <source>
        <dbReference type="Proteomes" id="UP000543030"/>
    </source>
</evidence>
<dbReference type="InterPro" id="IPR050229">
    <property type="entry name" value="GlpE_sulfurtransferase"/>
</dbReference>
<dbReference type="PANTHER" id="PTHR43031">
    <property type="entry name" value="FAD-DEPENDENT OXIDOREDUCTASE"/>
    <property type="match status" value="1"/>
</dbReference>
<gene>
    <name evidence="2" type="ORF">HNQ50_003186</name>
</gene>
<comment type="caution">
    <text evidence="2">The sequence shown here is derived from an EMBL/GenBank/DDBJ whole genome shotgun (WGS) entry which is preliminary data.</text>
</comment>
<accession>A0A840RGI4</accession>
<dbReference type="Pfam" id="PF00581">
    <property type="entry name" value="Rhodanese"/>
    <property type="match status" value="1"/>
</dbReference>
<dbReference type="PANTHER" id="PTHR43031:SF17">
    <property type="entry name" value="SULFURTRANSFERASE YTWF-RELATED"/>
    <property type="match status" value="1"/>
</dbReference>
<dbReference type="SUPFAM" id="SSF52821">
    <property type="entry name" value="Rhodanese/Cell cycle control phosphatase"/>
    <property type="match status" value="1"/>
</dbReference>
<reference evidence="2 3" key="1">
    <citation type="submission" date="2020-08" db="EMBL/GenBank/DDBJ databases">
        <title>Genomic Encyclopedia of Type Strains, Phase IV (KMG-IV): sequencing the most valuable type-strain genomes for metagenomic binning, comparative biology and taxonomic classification.</title>
        <authorList>
            <person name="Goeker M."/>
        </authorList>
    </citation>
    <scope>NUCLEOTIDE SEQUENCE [LARGE SCALE GENOMIC DNA]</scope>
    <source>
        <strain evidence="2 3">DSM 18233</strain>
    </source>
</reference>
<keyword evidence="2" id="KW-0808">Transferase</keyword>
<dbReference type="PROSITE" id="PS50206">
    <property type="entry name" value="RHODANESE_3"/>
    <property type="match status" value="1"/>
</dbReference>
<protein>
    <submittedName>
        <fullName evidence="2">Rhodanese-related sulfurtransferase</fullName>
    </submittedName>
</protein>
<keyword evidence="3" id="KW-1185">Reference proteome</keyword>
<sequence>MRQLSAQELAAWLQDESRPKPVLLDVRENWEYALCHLEGSVQLPMNEIPQRFTELDEGAEIVVICHHGMRSYQVGVFLERQGFGHVNNLAGGVDAWAGAVDPAMARY</sequence>
<feature type="domain" description="Rhodanese" evidence="1">
    <location>
        <begin position="17"/>
        <end position="105"/>
    </location>
</feature>
<dbReference type="Gene3D" id="3.40.250.10">
    <property type="entry name" value="Rhodanese-like domain"/>
    <property type="match status" value="1"/>
</dbReference>